<gene>
    <name evidence="1" type="ORF">FHY64_14180</name>
</gene>
<sequence length="208" mass="23335">MPDRIIDLDTWPRAAQYRLFRTYDRPQYAITTRIDVTALMERRKRDGISPYRATCHAIGEGIHAVPELRTRFQGETVTEFAQIELSMTVPVGEGDFRYGYVTHDSDFARFEANFEAASEAARTGAFVANTGERVDLAYLSCLPWMDYTSLDNALPGPDDCIPRIGWGKIVPSATGGQEMAMTLQCHHALVDGYQCGVFFDRVRQVLAA</sequence>
<organism evidence="1 2">
    <name type="scientific">Pelagovum pacificum</name>
    <dbReference type="NCBI Taxonomy" id="2588711"/>
    <lineage>
        <taxon>Bacteria</taxon>
        <taxon>Pseudomonadati</taxon>
        <taxon>Pseudomonadota</taxon>
        <taxon>Alphaproteobacteria</taxon>
        <taxon>Rhodobacterales</taxon>
        <taxon>Paracoccaceae</taxon>
        <taxon>Pelagovum</taxon>
    </lineage>
</organism>
<dbReference type="Pfam" id="PF00302">
    <property type="entry name" value="CAT"/>
    <property type="match status" value="1"/>
</dbReference>
<dbReference type="SMART" id="SM01059">
    <property type="entry name" value="CAT"/>
    <property type="match status" value="1"/>
</dbReference>
<dbReference type="Proteomes" id="UP000314011">
    <property type="component" value="Unassembled WGS sequence"/>
</dbReference>
<dbReference type="RefSeq" id="WP_140195934.1">
    <property type="nucleotide sequence ID" value="NZ_CP065915.1"/>
</dbReference>
<accession>A0A5C5G8Y6</accession>
<dbReference type="Gene3D" id="3.30.559.10">
    <property type="entry name" value="Chloramphenicol acetyltransferase-like domain"/>
    <property type="match status" value="1"/>
</dbReference>
<dbReference type="SUPFAM" id="SSF52777">
    <property type="entry name" value="CoA-dependent acyltransferases"/>
    <property type="match status" value="1"/>
</dbReference>
<keyword evidence="2" id="KW-1185">Reference proteome</keyword>
<dbReference type="AlphaFoldDB" id="A0A5C5G8Y6"/>
<dbReference type="PANTHER" id="PTHR38474:SF1">
    <property type="entry name" value="SLR0299 PROTEIN"/>
    <property type="match status" value="1"/>
</dbReference>
<proteinExistence type="predicted"/>
<comment type="caution">
    <text evidence="1">The sequence shown here is derived from an EMBL/GenBank/DDBJ whole genome shotgun (WGS) entry which is preliminary data.</text>
</comment>
<keyword evidence="1" id="KW-0808">Transferase</keyword>
<reference evidence="1 2" key="1">
    <citation type="submission" date="2019-06" db="EMBL/GenBank/DDBJ databases">
        <title>Genome of new Rhodobacteraceae sp. SM1903.</title>
        <authorList>
            <person name="Ren X."/>
        </authorList>
    </citation>
    <scope>NUCLEOTIDE SEQUENCE [LARGE SCALE GENOMIC DNA]</scope>
    <source>
        <strain evidence="1 2">SM1903</strain>
    </source>
</reference>
<dbReference type="OrthoDB" id="9801766at2"/>
<protein>
    <submittedName>
        <fullName evidence="1">Chloramphenicol acetyltransferase</fullName>
    </submittedName>
</protein>
<dbReference type="EMBL" id="VFFF01000002">
    <property type="protein sequence ID" value="TNY31175.1"/>
    <property type="molecule type" value="Genomic_DNA"/>
</dbReference>
<dbReference type="GO" id="GO:0008811">
    <property type="term" value="F:chloramphenicol O-acetyltransferase activity"/>
    <property type="evidence" value="ECO:0007669"/>
    <property type="project" value="InterPro"/>
</dbReference>
<dbReference type="PANTHER" id="PTHR38474">
    <property type="entry name" value="SLR0299 PROTEIN"/>
    <property type="match status" value="1"/>
</dbReference>
<name>A0A5C5G8Y6_9RHOB</name>
<evidence type="ECO:0000313" key="1">
    <source>
        <dbReference type="EMBL" id="TNY31175.1"/>
    </source>
</evidence>
<dbReference type="InterPro" id="IPR001707">
    <property type="entry name" value="Cmp_AcTrfase"/>
</dbReference>
<dbReference type="InterPro" id="IPR023213">
    <property type="entry name" value="CAT-like_dom_sf"/>
</dbReference>
<evidence type="ECO:0000313" key="2">
    <source>
        <dbReference type="Proteomes" id="UP000314011"/>
    </source>
</evidence>